<sequence length="142" mass="16526">MGLYAAESDRLWLQPLIPEEHIDDFSEMMAHPKSMMSQSDREASLARLHDIEASTEKPWSEGWAILLRPLRPLSKVDEQENFGEESPKPKMIGFVAVVREGEIGYRIHPDWWGKGYMAEALAMFLDLFWQTENSKPWYIQKT</sequence>
<dbReference type="InterPro" id="IPR016181">
    <property type="entry name" value="Acyl_CoA_acyltransferase"/>
</dbReference>
<dbReference type="Gene3D" id="3.40.630.30">
    <property type="match status" value="1"/>
</dbReference>
<comment type="caution">
    <text evidence="2">The sequence shown here is derived from an EMBL/GenBank/DDBJ whole genome shotgun (WGS) entry which is preliminary data.</text>
</comment>
<feature type="domain" description="N-acetyltransferase" evidence="1">
    <location>
        <begin position="10"/>
        <end position="132"/>
    </location>
</feature>
<dbReference type="InterPro" id="IPR051531">
    <property type="entry name" value="N-acetyltransferase"/>
</dbReference>
<dbReference type="GO" id="GO:0016747">
    <property type="term" value="F:acyltransferase activity, transferring groups other than amino-acyl groups"/>
    <property type="evidence" value="ECO:0007669"/>
    <property type="project" value="InterPro"/>
</dbReference>
<evidence type="ECO:0000313" key="3">
    <source>
        <dbReference type="Proteomes" id="UP000315522"/>
    </source>
</evidence>
<gene>
    <name evidence="2" type="ORF">LAWI1_G003910</name>
</gene>
<organism evidence="2 3">
    <name type="scientific">Lachnellula willkommii</name>
    <dbReference type="NCBI Taxonomy" id="215461"/>
    <lineage>
        <taxon>Eukaryota</taxon>
        <taxon>Fungi</taxon>
        <taxon>Dikarya</taxon>
        <taxon>Ascomycota</taxon>
        <taxon>Pezizomycotina</taxon>
        <taxon>Leotiomycetes</taxon>
        <taxon>Helotiales</taxon>
        <taxon>Lachnaceae</taxon>
        <taxon>Lachnellula</taxon>
    </lineage>
</organism>
<dbReference type="PANTHER" id="PTHR43792:SF1">
    <property type="entry name" value="N-ACETYLTRANSFERASE DOMAIN-CONTAINING PROTEIN"/>
    <property type="match status" value="1"/>
</dbReference>
<dbReference type="SUPFAM" id="SSF55729">
    <property type="entry name" value="Acyl-CoA N-acyltransferases (Nat)"/>
    <property type="match status" value="1"/>
</dbReference>
<reference evidence="2 3" key="1">
    <citation type="submission" date="2018-05" db="EMBL/GenBank/DDBJ databases">
        <title>Genome sequencing and assembly of the regulated plant pathogen Lachnellula willkommii and related sister species for the development of diagnostic species identification markers.</title>
        <authorList>
            <person name="Giroux E."/>
            <person name="Bilodeau G."/>
        </authorList>
    </citation>
    <scope>NUCLEOTIDE SEQUENCE [LARGE SCALE GENOMIC DNA]</scope>
    <source>
        <strain evidence="2 3">CBS 172.35</strain>
    </source>
</reference>
<proteinExistence type="predicted"/>
<dbReference type="AlphaFoldDB" id="A0A559MDZ1"/>
<dbReference type="Proteomes" id="UP000315522">
    <property type="component" value="Unassembled WGS sequence"/>
</dbReference>
<keyword evidence="3" id="KW-1185">Reference proteome</keyword>
<protein>
    <recommendedName>
        <fullName evidence="1">N-acetyltransferase domain-containing protein</fullName>
    </recommendedName>
</protein>
<accession>A0A559MDZ1</accession>
<dbReference type="EMBL" id="QGML01000620">
    <property type="protein sequence ID" value="TVY91192.1"/>
    <property type="molecule type" value="Genomic_DNA"/>
</dbReference>
<dbReference type="InterPro" id="IPR000182">
    <property type="entry name" value="GNAT_dom"/>
</dbReference>
<dbReference type="PANTHER" id="PTHR43792">
    <property type="entry name" value="GNAT FAMILY, PUTATIVE (AFU_ORTHOLOGUE AFUA_3G00765)-RELATED-RELATED"/>
    <property type="match status" value="1"/>
</dbReference>
<evidence type="ECO:0000259" key="1">
    <source>
        <dbReference type="Pfam" id="PF13302"/>
    </source>
</evidence>
<evidence type="ECO:0000313" key="2">
    <source>
        <dbReference type="EMBL" id="TVY91192.1"/>
    </source>
</evidence>
<name>A0A559MDZ1_9HELO</name>
<dbReference type="Pfam" id="PF13302">
    <property type="entry name" value="Acetyltransf_3"/>
    <property type="match status" value="1"/>
</dbReference>